<dbReference type="PROSITE" id="PS51192">
    <property type="entry name" value="HELICASE_ATP_BIND_1"/>
    <property type="match status" value="1"/>
</dbReference>
<dbReference type="PANTHER" id="PTHR30580:SF0">
    <property type="entry name" value="PRIMOSOMAL PROTEIN N"/>
    <property type="match status" value="1"/>
</dbReference>
<dbReference type="InterPro" id="IPR001650">
    <property type="entry name" value="Helicase_C-like"/>
</dbReference>
<feature type="binding site" evidence="11">
    <location>
        <position position="533"/>
    </location>
    <ligand>
        <name>Zn(2+)</name>
        <dbReference type="ChEBI" id="CHEBI:29105"/>
        <label>2</label>
    </ligand>
</feature>
<dbReference type="NCBIfam" id="TIGR00595">
    <property type="entry name" value="priA"/>
    <property type="match status" value="1"/>
</dbReference>
<dbReference type="SUPFAM" id="SSF52540">
    <property type="entry name" value="P-loop containing nucleoside triphosphate hydrolases"/>
    <property type="match status" value="1"/>
</dbReference>
<feature type="binding site" evidence="11">
    <location>
        <position position="515"/>
    </location>
    <ligand>
        <name>Zn(2+)</name>
        <dbReference type="ChEBI" id="CHEBI:29105"/>
        <label>2</label>
    </ligand>
</feature>
<dbReference type="Pfam" id="PF17764">
    <property type="entry name" value="PriA_3primeBD"/>
    <property type="match status" value="1"/>
</dbReference>
<feature type="binding site" evidence="11">
    <location>
        <position position="518"/>
    </location>
    <ligand>
        <name>Zn(2+)</name>
        <dbReference type="ChEBI" id="CHEBI:29105"/>
        <label>2</label>
    </ligand>
</feature>
<keyword evidence="7 11" id="KW-0862">Zinc</keyword>
<dbReference type="InterPro" id="IPR041236">
    <property type="entry name" value="PriA_C"/>
</dbReference>
<dbReference type="InterPro" id="IPR042115">
    <property type="entry name" value="PriA_3primeBD_sf"/>
</dbReference>
<dbReference type="Proteomes" id="UP000198771">
    <property type="component" value="Unassembled WGS sequence"/>
</dbReference>
<evidence type="ECO:0000259" key="13">
    <source>
        <dbReference type="PROSITE" id="PS51194"/>
    </source>
</evidence>
<keyword evidence="6 11" id="KW-0347">Helicase</keyword>
<reference evidence="14 15" key="1">
    <citation type="submission" date="2016-10" db="EMBL/GenBank/DDBJ databases">
        <authorList>
            <person name="de Groot N.N."/>
        </authorList>
    </citation>
    <scope>NUCLEOTIDE SEQUENCE [LARGE SCALE GENOMIC DNA]</scope>
    <source>
        <strain evidence="14 15">ASO4-2</strain>
    </source>
</reference>
<comment type="catalytic activity">
    <reaction evidence="11">
        <text>Couples ATP hydrolysis with the unwinding of duplex DNA by translocating in the 3'-5' direction.</text>
        <dbReference type="EC" id="5.6.2.4"/>
    </reaction>
</comment>
<keyword evidence="4 11" id="KW-0547">Nucleotide-binding</keyword>
<evidence type="ECO:0000256" key="10">
    <source>
        <dbReference type="ARBA" id="ARBA00023235"/>
    </source>
</evidence>
<keyword evidence="2 11" id="KW-0235">DNA replication</keyword>
<evidence type="ECO:0000256" key="1">
    <source>
        <dbReference type="ARBA" id="ARBA00022515"/>
    </source>
</evidence>
<dbReference type="Gene3D" id="3.40.1440.60">
    <property type="entry name" value="PriA, 3(prime) DNA-binding domain"/>
    <property type="match status" value="1"/>
</dbReference>
<keyword evidence="3 11" id="KW-0479">Metal-binding</keyword>
<evidence type="ECO:0000313" key="15">
    <source>
        <dbReference type="Proteomes" id="UP000198771"/>
    </source>
</evidence>
<keyword evidence="15" id="KW-1185">Reference proteome</keyword>
<dbReference type="InterPro" id="IPR040498">
    <property type="entry name" value="PriA_CRR"/>
</dbReference>
<dbReference type="InterPro" id="IPR027417">
    <property type="entry name" value="P-loop_NTPase"/>
</dbReference>
<accession>A0A1G6D4S3</accession>
<dbReference type="GO" id="GO:0006270">
    <property type="term" value="P:DNA replication initiation"/>
    <property type="evidence" value="ECO:0007669"/>
    <property type="project" value="TreeGrafter"/>
</dbReference>
<evidence type="ECO:0000256" key="9">
    <source>
        <dbReference type="ARBA" id="ARBA00023125"/>
    </source>
</evidence>
<proteinExistence type="inferred from homology"/>
<keyword evidence="8 11" id="KW-0067">ATP-binding</keyword>
<dbReference type="GO" id="GO:0003677">
    <property type="term" value="F:DNA binding"/>
    <property type="evidence" value="ECO:0007669"/>
    <property type="project" value="UniProtKB-UniRule"/>
</dbReference>
<dbReference type="Pfam" id="PF00270">
    <property type="entry name" value="DEAD"/>
    <property type="match status" value="1"/>
</dbReference>
<evidence type="ECO:0000256" key="5">
    <source>
        <dbReference type="ARBA" id="ARBA00022801"/>
    </source>
</evidence>
<dbReference type="RefSeq" id="WP_244148713.1">
    <property type="nucleotide sequence ID" value="NZ_FMXO01000010.1"/>
</dbReference>
<gene>
    <name evidence="11" type="primary">priA</name>
    <name evidence="14" type="ORF">SAMN05660653_01911</name>
</gene>
<keyword evidence="10 11" id="KW-0413">Isomerase</keyword>
<dbReference type="GO" id="GO:1990077">
    <property type="term" value="C:primosome complex"/>
    <property type="evidence" value="ECO:0007669"/>
    <property type="project" value="UniProtKB-UniRule"/>
</dbReference>
<comment type="cofactor">
    <cofactor evidence="11">
        <name>Zn(2+)</name>
        <dbReference type="ChEBI" id="CHEBI:29105"/>
    </cofactor>
    <text evidence="11">Binds 2 zinc ions per subunit.</text>
</comment>
<dbReference type="HAMAP" id="MF_00983">
    <property type="entry name" value="PriA"/>
    <property type="match status" value="1"/>
</dbReference>
<feature type="binding site" evidence="11">
    <location>
        <position position="549"/>
    </location>
    <ligand>
        <name>Zn(2+)</name>
        <dbReference type="ChEBI" id="CHEBI:29105"/>
        <label>1</label>
    </ligand>
</feature>
<dbReference type="InterPro" id="IPR014001">
    <property type="entry name" value="Helicase_ATP-bd"/>
</dbReference>
<dbReference type="GO" id="GO:0016887">
    <property type="term" value="F:ATP hydrolysis activity"/>
    <property type="evidence" value="ECO:0007669"/>
    <property type="project" value="RHEA"/>
</dbReference>
<dbReference type="AlphaFoldDB" id="A0A1G6D4S3"/>
<comment type="function">
    <text evidence="11">Initiates the restart of stalled replication forks, which reloads the replicative helicase on sites other than the origin of replication. Recognizes and binds to abandoned replication forks and remodels them to uncover a helicase loading site. Promotes assembly of the primosome at these replication forks.</text>
</comment>
<dbReference type="SMART" id="SM00487">
    <property type="entry name" value="DEXDc"/>
    <property type="match status" value="1"/>
</dbReference>
<feature type="domain" description="Helicase ATP-binding" evidence="12">
    <location>
        <begin position="279"/>
        <end position="447"/>
    </location>
</feature>
<feature type="binding site" evidence="11">
    <location>
        <position position="506"/>
    </location>
    <ligand>
        <name>Zn(2+)</name>
        <dbReference type="ChEBI" id="CHEBI:29105"/>
        <label>1</label>
    </ligand>
</feature>
<comment type="subunit">
    <text evidence="11">Component of the replication restart primosome.</text>
</comment>
<feature type="binding site" evidence="11">
    <location>
        <position position="509"/>
    </location>
    <ligand>
        <name>Zn(2+)</name>
        <dbReference type="ChEBI" id="CHEBI:29105"/>
        <label>1</label>
    </ligand>
</feature>
<dbReference type="EC" id="5.6.2.4" evidence="11"/>
<dbReference type="Gene3D" id="3.40.50.300">
    <property type="entry name" value="P-loop containing nucleotide triphosphate hydrolases"/>
    <property type="match status" value="2"/>
</dbReference>
<dbReference type="Pfam" id="PF18319">
    <property type="entry name" value="Zn_ribbon_PriA"/>
    <property type="match status" value="1"/>
</dbReference>
<sequence>MTVAWDVALCSPPHRTFSYGTPDYLPERSWAVGQRVMVPVGGSVRMGVIVGSLDGERQGERKLKPLAWPLDQELLLSKDVLELVRHLAKRQMAPEGLVLSSVLPKALRAGAVHFALRDGDTVSKIRLDHILRASPSELAVYGQAWLDGLLTPVIAERADRRNATYVLLRDPPWDLRPGAKRQLAVLEYLFTHGCASRERISQEWQADAAASESRNPDRVLADLVRKGLIQESPGLDASVDILPAQPQPQECAGTTTMEHALTAEQTEAFAVLQADLEQAVREKKGLVRLVHGITGSGKTLLYLRLARAALAMGKSVLLLAPEVALSAQLWTEVSRNFPDVPKHWYHGYLNPGAKLAVFRAARHQATPRIVVGTRSALFLPFADLGLIILDEEHDASYKQDEGFMYQAKEVAYFRINQQGGLMLLGSATPDVKTFHAADQGEIARVTLRKRISRCQLPEIGLVDMRRESRSDPLSTVCRAELESALERKEQAMFLLNRRGFAPLVSCLDCGTAPKCPRCEVGLTYHKAWERLLCHYCGYTHLFPCNCAQCGGTRFLPMGEGTEGLEEYLGNMVASSQAIVRLDRDSTRRKGRMESILETFAQGRAQIMVGTQMLSKGHHFPNVTLVVAVDGDVGLNLPDYRAAEKTFQLLVQLAGRAGRGERPGRVLIQTRNPEHPCWEHIRTGNYEAFFSQELERRRKFAYPPFVKLAMIRLSYPREWERGADVVTQAGEHLLREGARLGLRVLGPAPAPLSLLNGRKRIQCLVKAMSWLELRDVYSSLQTILPRSSPFRSSLDLDPVNML</sequence>
<evidence type="ECO:0000256" key="7">
    <source>
        <dbReference type="ARBA" id="ARBA00022833"/>
    </source>
</evidence>
<evidence type="ECO:0000256" key="6">
    <source>
        <dbReference type="ARBA" id="ARBA00022806"/>
    </source>
</evidence>
<dbReference type="InterPro" id="IPR011545">
    <property type="entry name" value="DEAD/DEAH_box_helicase_dom"/>
</dbReference>
<organism evidence="14 15">
    <name type="scientific">Desulfonatronum thiosulfatophilum</name>
    <dbReference type="NCBI Taxonomy" id="617002"/>
    <lineage>
        <taxon>Bacteria</taxon>
        <taxon>Pseudomonadati</taxon>
        <taxon>Thermodesulfobacteriota</taxon>
        <taxon>Desulfovibrionia</taxon>
        <taxon>Desulfovibrionales</taxon>
        <taxon>Desulfonatronaceae</taxon>
        <taxon>Desulfonatronum</taxon>
    </lineage>
</organism>
<evidence type="ECO:0000256" key="4">
    <source>
        <dbReference type="ARBA" id="ARBA00022741"/>
    </source>
</evidence>
<protein>
    <recommendedName>
        <fullName evidence="11">Replication restart protein PriA</fullName>
    </recommendedName>
    <alternativeName>
        <fullName evidence="11">ATP-dependent DNA helicase PriA</fullName>
        <ecNumber evidence="11">5.6.2.4</ecNumber>
    </alternativeName>
    <alternativeName>
        <fullName evidence="11">DNA 3'-5' helicase PriA</fullName>
    </alternativeName>
</protein>
<dbReference type="InterPro" id="IPR041222">
    <property type="entry name" value="PriA_3primeBD"/>
</dbReference>
<dbReference type="PANTHER" id="PTHR30580">
    <property type="entry name" value="PRIMOSOMAL PROTEIN N"/>
    <property type="match status" value="1"/>
</dbReference>
<keyword evidence="9 11" id="KW-0238">DNA-binding</keyword>
<keyword evidence="5 11" id="KW-0378">Hydrolase</keyword>
<evidence type="ECO:0000256" key="3">
    <source>
        <dbReference type="ARBA" id="ARBA00022723"/>
    </source>
</evidence>
<name>A0A1G6D4S3_9BACT</name>
<evidence type="ECO:0000313" key="14">
    <source>
        <dbReference type="EMBL" id="SDB40059.1"/>
    </source>
</evidence>
<dbReference type="GO" id="GO:0005524">
    <property type="term" value="F:ATP binding"/>
    <property type="evidence" value="ECO:0007669"/>
    <property type="project" value="UniProtKB-UniRule"/>
</dbReference>
<comment type="catalytic activity">
    <reaction evidence="11">
        <text>ATP + H2O = ADP + phosphate + H(+)</text>
        <dbReference type="Rhea" id="RHEA:13065"/>
        <dbReference type="ChEBI" id="CHEBI:15377"/>
        <dbReference type="ChEBI" id="CHEBI:15378"/>
        <dbReference type="ChEBI" id="CHEBI:30616"/>
        <dbReference type="ChEBI" id="CHEBI:43474"/>
        <dbReference type="ChEBI" id="CHEBI:456216"/>
        <dbReference type="EC" id="5.6.2.4"/>
    </reaction>
</comment>
<evidence type="ECO:0000256" key="8">
    <source>
        <dbReference type="ARBA" id="ARBA00022840"/>
    </source>
</evidence>
<comment type="similarity">
    <text evidence="11">Belongs to the helicase family. PriA subfamily.</text>
</comment>
<dbReference type="Pfam" id="PF18074">
    <property type="entry name" value="PriA_C"/>
    <property type="match status" value="1"/>
</dbReference>
<evidence type="ECO:0000256" key="2">
    <source>
        <dbReference type="ARBA" id="ARBA00022705"/>
    </source>
</evidence>
<dbReference type="InterPro" id="IPR005259">
    <property type="entry name" value="PriA"/>
</dbReference>
<dbReference type="Pfam" id="PF00271">
    <property type="entry name" value="Helicase_C"/>
    <property type="match status" value="1"/>
</dbReference>
<feature type="domain" description="Helicase C-terminal" evidence="13">
    <location>
        <begin position="531"/>
        <end position="696"/>
    </location>
</feature>
<dbReference type="GO" id="GO:0006302">
    <property type="term" value="P:double-strand break repair"/>
    <property type="evidence" value="ECO:0007669"/>
    <property type="project" value="InterPro"/>
</dbReference>
<dbReference type="SMART" id="SM00490">
    <property type="entry name" value="HELICc"/>
    <property type="match status" value="1"/>
</dbReference>
<dbReference type="GO" id="GO:0008270">
    <property type="term" value="F:zinc ion binding"/>
    <property type="evidence" value="ECO:0007669"/>
    <property type="project" value="UniProtKB-UniRule"/>
</dbReference>
<dbReference type="GO" id="GO:0006310">
    <property type="term" value="P:DNA recombination"/>
    <property type="evidence" value="ECO:0007669"/>
    <property type="project" value="InterPro"/>
</dbReference>
<feature type="binding site" evidence="11">
    <location>
        <position position="536"/>
    </location>
    <ligand>
        <name>Zn(2+)</name>
        <dbReference type="ChEBI" id="CHEBI:29105"/>
        <label>2</label>
    </ligand>
</feature>
<dbReference type="GO" id="GO:0006269">
    <property type="term" value="P:DNA replication, synthesis of primer"/>
    <property type="evidence" value="ECO:0007669"/>
    <property type="project" value="UniProtKB-KW"/>
</dbReference>
<keyword evidence="1 11" id="KW-0639">Primosome</keyword>
<evidence type="ECO:0000256" key="11">
    <source>
        <dbReference type="HAMAP-Rule" id="MF_00983"/>
    </source>
</evidence>
<dbReference type="EMBL" id="FMXO01000010">
    <property type="protein sequence ID" value="SDB40059.1"/>
    <property type="molecule type" value="Genomic_DNA"/>
</dbReference>
<dbReference type="STRING" id="617002.SAMN05660653_01911"/>
<dbReference type="GO" id="GO:0043138">
    <property type="term" value="F:3'-5' DNA helicase activity"/>
    <property type="evidence" value="ECO:0007669"/>
    <property type="project" value="UniProtKB-EC"/>
</dbReference>
<dbReference type="PROSITE" id="PS51194">
    <property type="entry name" value="HELICASE_CTER"/>
    <property type="match status" value="1"/>
</dbReference>
<feature type="binding site" evidence="11">
    <location>
        <position position="546"/>
    </location>
    <ligand>
        <name>Zn(2+)</name>
        <dbReference type="ChEBI" id="CHEBI:29105"/>
        <label>1</label>
    </ligand>
</feature>
<evidence type="ECO:0000259" key="12">
    <source>
        <dbReference type="PROSITE" id="PS51192"/>
    </source>
</evidence>